<name>A0A0F9ABX2_9ZZZZ</name>
<evidence type="ECO:0000313" key="1">
    <source>
        <dbReference type="EMBL" id="KKK75964.1"/>
    </source>
</evidence>
<feature type="non-terminal residue" evidence="1">
    <location>
        <position position="32"/>
    </location>
</feature>
<gene>
    <name evidence="1" type="ORF">LCGC14_2868440</name>
</gene>
<accession>A0A0F9ABX2</accession>
<dbReference type="AlphaFoldDB" id="A0A0F9ABX2"/>
<proteinExistence type="predicted"/>
<dbReference type="EMBL" id="LAZR01055622">
    <property type="protein sequence ID" value="KKK75964.1"/>
    <property type="molecule type" value="Genomic_DNA"/>
</dbReference>
<organism evidence="1">
    <name type="scientific">marine sediment metagenome</name>
    <dbReference type="NCBI Taxonomy" id="412755"/>
    <lineage>
        <taxon>unclassified sequences</taxon>
        <taxon>metagenomes</taxon>
        <taxon>ecological metagenomes</taxon>
    </lineage>
</organism>
<comment type="caution">
    <text evidence="1">The sequence shown here is derived from an EMBL/GenBank/DDBJ whole genome shotgun (WGS) entry which is preliminary data.</text>
</comment>
<protein>
    <submittedName>
        <fullName evidence="1">Uncharacterized protein</fullName>
    </submittedName>
</protein>
<sequence>MGTLIFVGLLEKITKEKGKFYEFLELNGFHIV</sequence>
<reference evidence="1" key="1">
    <citation type="journal article" date="2015" name="Nature">
        <title>Complex archaea that bridge the gap between prokaryotes and eukaryotes.</title>
        <authorList>
            <person name="Spang A."/>
            <person name="Saw J.H."/>
            <person name="Jorgensen S.L."/>
            <person name="Zaremba-Niedzwiedzka K."/>
            <person name="Martijn J."/>
            <person name="Lind A.E."/>
            <person name="van Eijk R."/>
            <person name="Schleper C."/>
            <person name="Guy L."/>
            <person name="Ettema T.J."/>
        </authorList>
    </citation>
    <scope>NUCLEOTIDE SEQUENCE</scope>
</reference>